<dbReference type="HOGENOM" id="CLU_1925263_0_0_11"/>
<organism evidence="1 2">
    <name type="scientific">Mycobacterium marinum (strain ATCC BAA-535 / M)</name>
    <dbReference type="NCBI Taxonomy" id="216594"/>
    <lineage>
        <taxon>Bacteria</taxon>
        <taxon>Bacillati</taxon>
        <taxon>Actinomycetota</taxon>
        <taxon>Actinomycetes</taxon>
        <taxon>Mycobacteriales</taxon>
        <taxon>Mycobacteriaceae</taxon>
        <taxon>Mycobacterium</taxon>
        <taxon>Mycobacterium ulcerans group</taxon>
    </lineage>
</organism>
<protein>
    <submittedName>
        <fullName evidence="1">Uncharacterized protein</fullName>
    </submittedName>
</protein>
<sequence>MRGSRKRFVPPPAAARRLIQAHRLRAHPAGPRHLAHCQHNVIPPSPPARTSFLTLPLGRGPTFDMPPNIDSQEDPMAFREGQVYRCPDPDPGCGCEVTVTRSAPPDCPGTANPTCCCGKEMTEVAAGPDPR</sequence>
<dbReference type="eggNOG" id="ENOG5032G0U">
    <property type="taxonomic scope" value="Bacteria"/>
</dbReference>
<evidence type="ECO:0000313" key="1">
    <source>
        <dbReference type="EMBL" id="ACC39912.1"/>
    </source>
</evidence>
<dbReference type="EMBL" id="CP000854">
    <property type="protein sequence ID" value="ACC39912.1"/>
    <property type="molecule type" value="Genomic_DNA"/>
</dbReference>
<dbReference type="AlphaFoldDB" id="B2HFR7"/>
<dbReference type="KEGG" id="mmi:MMAR_1459"/>
<name>B2HFR7_MYCMM</name>
<dbReference type="STRING" id="216594.MMAR_1459"/>
<gene>
    <name evidence="1" type="ordered locus">MMAR_1459</name>
</gene>
<evidence type="ECO:0000313" key="2">
    <source>
        <dbReference type="Proteomes" id="UP000001190"/>
    </source>
</evidence>
<accession>B2HFR7</accession>
<keyword evidence="2" id="KW-1185">Reference proteome</keyword>
<reference evidence="1 2" key="1">
    <citation type="journal article" date="2008" name="Genome Res.">
        <title>Insights from the complete genome sequence of Mycobacterium marinum on the evolution of Mycobacterium tuberculosis.</title>
        <authorList>
            <person name="Stinear T.P."/>
            <person name="Seemann T."/>
            <person name="Harrison P.F."/>
            <person name="Jenkin G.A."/>
            <person name="Davies J.K."/>
            <person name="Johnson P.D."/>
            <person name="Abdellah Z."/>
            <person name="Arrowsmith C."/>
            <person name="Chillingworth T."/>
            <person name="Churcher C."/>
            <person name="Clarke K."/>
            <person name="Cronin A."/>
            <person name="Davis P."/>
            <person name="Goodhead I."/>
            <person name="Holroyd N."/>
            <person name="Jagels K."/>
            <person name="Lord A."/>
            <person name="Moule S."/>
            <person name="Mungall K."/>
            <person name="Norbertczak H."/>
            <person name="Quail M.A."/>
            <person name="Rabbinowitsch E."/>
            <person name="Walker D."/>
            <person name="White B."/>
            <person name="Whitehead S."/>
            <person name="Small P.L."/>
            <person name="Brosch R."/>
            <person name="Ramakrishnan L."/>
            <person name="Fischbach M.A."/>
            <person name="Parkhill J."/>
            <person name="Cole S.T."/>
        </authorList>
    </citation>
    <scope>NUCLEOTIDE SEQUENCE [LARGE SCALE GENOMIC DNA]</scope>
    <source>
        <strain evidence="2">ATCC BAA-535 / M</strain>
    </source>
</reference>
<dbReference type="Proteomes" id="UP000001190">
    <property type="component" value="Chromosome"/>
</dbReference>
<proteinExistence type="predicted"/>